<dbReference type="SUPFAM" id="SSF50494">
    <property type="entry name" value="Trypsin-like serine proteases"/>
    <property type="match status" value="1"/>
</dbReference>
<accession>A0A9D3T3Y6</accession>
<evidence type="ECO:0000256" key="7">
    <source>
        <dbReference type="SAM" id="SignalP"/>
    </source>
</evidence>
<dbReference type="PRINTS" id="PR00722">
    <property type="entry name" value="CHYMOTRYPSIN"/>
</dbReference>
<evidence type="ECO:0000256" key="5">
    <source>
        <dbReference type="ARBA" id="ARBA00023180"/>
    </source>
</evidence>
<dbReference type="PROSITE" id="PS50240">
    <property type="entry name" value="TRYPSIN_DOM"/>
    <property type="match status" value="1"/>
</dbReference>
<dbReference type="Pfam" id="PF00089">
    <property type="entry name" value="Trypsin"/>
    <property type="match status" value="1"/>
</dbReference>
<dbReference type="SMART" id="SM00020">
    <property type="entry name" value="Tryp_SPc"/>
    <property type="match status" value="1"/>
</dbReference>
<keyword evidence="4" id="KW-1015">Disulfide bond</keyword>
<evidence type="ECO:0000313" key="9">
    <source>
        <dbReference type="EMBL" id="KAG7468565.1"/>
    </source>
</evidence>
<dbReference type="InterPro" id="IPR001314">
    <property type="entry name" value="Peptidase_S1A"/>
</dbReference>
<dbReference type="AlphaFoldDB" id="A0A9D3T3Y6"/>
<evidence type="ECO:0000256" key="6">
    <source>
        <dbReference type="ARBA" id="ARBA00024195"/>
    </source>
</evidence>
<evidence type="ECO:0000256" key="2">
    <source>
        <dbReference type="ARBA" id="ARBA00022525"/>
    </source>
</evidence>
<keyword evidence="3 7" id="KW-0732">Signal</keyword>
<name>A0A9D3T3Y6_MEGAT</name>
<sequence>MWSSLAVLLLVSGVCLASGHRGAPPPPHSHRSRRMVGGSLAYNVPWQALLHFGDNVLDGGIGGGALISDRWILTTGRNLFVNKSRHAIRQHQPSIPKVYLGITRRKPLDPSKEVAVEKVVLHPGFQNTSEWDNNLALIKLKEAVVFSKSVMPIPLPERGQDLEEQVGTRGIVTGWGWGSLFTFSDLLKYLVVPVVGRDVCRAEYPHGGQVLEDTPKVEDHMFCTGASPMAENICFGDEGGVLAVLDPKDDQVYAAGILSFDKTCAVEKYAVYLKLSAYVPWINSVMREDTKEFAALRRAAVIDMFSKQ</sequence>
<feature type="domain" description="Peptidase S1" evidence="8">
    <location>
        <begin position="35"/>
        <end position="287"/>
    </location>
</feature>
<dbReference type="PANTHER" id="PTHR24256">
    <property type="entry name" value="TRYPTASE-RELATED"/>
    <property type="match status" value="1"/>
</dbReference>
<evidence type="ECO:0000256" key="3">
    <source>
        <dbReference type="ARBA" id="ARBA00022729"/>
    </source>
</evidence>
<evidence type="ECO:0000256" key="4">
    <source>
        <dbReference type="ARBA" id="ARBA00023157"/>
    </source>
</evidence>
<feature type="signal peptide" evidence="7">
    <location>
        <begin position="1"/>
        <end position="17"/>
    </location>
</feature>
<keyword evidence="10" id="KW-1185">Reference proteome</keyword>
<dbReference type="InterPro" id="IPR043504">
    <property type="entry name" value="Peptidase_S1_PA_chymotrypsin"/>
</dbReference>
<dbReference type="FunFam" id="2.40.10.10:FF:000054">
    <property type="entry name" value="Complement C1r subcomponent"/>
    <property type="match status" value="1"/>
</dbReference>
<dbReference type="InterPro" id="IPR009003">
    <property type="entry name" value="Peptidase_S1_PA"/>
</dbReference>
<dbReference type="GO" id="GO:0004252">
    <property type="term" value="F:serine-type endopeptidase activity"/>
    <property type="evidence" value="ECO:0007669"/>
    <property type="project" value="InterPro"/>
</dbReference>
<dbReference type="GO" id="GO:0006508">
    <property type="term" value="P:proteolysis"/>
    <property type="evidence" value="ECO:0007669"/>
    <property type="project" value="InterPro"/>
</dbReference>
<dbReference type="Gene3D" id="2.40.10.10">
    <property type="entry name" value="Trypsin-like serine proteases"/>
    <property type="match status" value="2"/>
</dbReference>
<protein>
    <recommendedName>
        <fullName evidence="8">Peptidase S1 domain-containing protein</fullName>
    </recommendedName>
</protein>
<dbReference type="EMBL" id="JAFDVH010000011">
    <property type="protein sequence ID" value="KAG7468565.1"/>
    <property type="molecule type" value="Genomic_DNA"/>
</dbReference>
<organism evidence="9 10">
    <name type="scientific">Megalops atlanticus</name>
    <name type="common">Tarpon</name>
    <name type="synonym">Clupea gigantea</name>
    <dbReference type="NCBI Taxonomy" id="7932"/>
    <lineage>
        <taxon>Eukaryota</taxon>
        <taxon>Metazoa</taxon>
        <taxon>Chordata</taxon>
        <taxon>Craniata</taxon>
        <taxon>Vertebrata</taxon>
        <taxon>Euteleostomi</taxon>
        <taxon>Actinopterygii</taxon>
        <taxon>Neopterygii</taxon>
        <taxon>Teleostei</taxon>
        <taxon>Elopiformes</taxon>
        <taxon>Megalopidae</taxon>
        <taxon>Megalops</taxon>
    </lineage>
</organism>
<comment type="subcellular location">
    <subcellularLocation>
        <location evidence="1">Secreted</location>
    </subcellularLocation>
</comment>
<comment type="caution">
    <text evidence="9">The sequence shown here is derived from an EMBL/GenBank/DDBJ whole genome shotgun (WGS) entry which is preliminary data.</text>
</comment>
<proteinExistence type="inferred from homology"/>
<evidence type="ECO:0000313" key="10">
    <source>
        <dbReference type="Proteomes" id="UP001046870"/>
    </source>
</evidence>
<evidence type="ECO:0000259" key="8">
    <source>
        <dbReference type="PROSITE" id="PS50240"/>
    </source>
</evidence>
<feature type="chain" id="PRO_5038920371" description="Peptidase S1 domain-containing protein" evidence="7">
    <location>
        <begin position="18"/>
        <end position="308"/>
    </location>
</feature>
<evidence type="ECO:0000256" key="1">
    <source>
        <dbReference type="ARBA" id="ARBA00004613"/>
    </source>
</evidence>
<keyword evidence="5" id="KW-0325">Glycoprotein</keyword>
<dbReference type="InterPro" id="IPR051487">
    <property type="entry name" value="Ser/Thr_Proteases_Immune/Dev"/>
</dbReference>
<keyword evidence="2" id="KW-0964">Secreted</keyword>
<comment type="similarity">
    <text evidence="6">Belongs to the peptidase S1 family. CLIP subfamily.</text>
</comment>
<dbReference type="GO" id="GO:0005576">
    <property type="term" value="C:extracellular region"/>
    <property type="evidence" value="ECO:0007669"/>
    <property type="project" value="UniProtKB-SubCell"/>
</dbReference>
<dbReference type="InterPro" id="IPR001254">
    <property type="entry name" value="Trypsin_dom"/>
</dbReference>
<reference evidence="9" key="1">
    <citation type="submission" date="2021-01" db="EMBL/GenBank/DDBJ databases">
        <authorList>
            <person name="Zahm M."/>
            <person name="Roques C."/>
            <person name="Cabau C."/>
            <person name="Klopp C."/>
            <person name="Donnadieu C."/>
            <person name="Jouanno E."/>
            <person name="Lampietro C."/>
            <person name="Louis A."/>
            <person name="Herpin A."/>
            <person name="Echchiki A."/>
            <person name="Berthelot C."/>
            <person name="Parey E."/>
            <person name="Roest-Crollius H."/>
            <person name="Braasch I."/>
            <person name="Postlethwait J."/>
            <person name="Bobe J."/>
            <person name="Montfort J."/>
            <person name="Bouchez O."/>
            <person name="Begum T."/>
            <person name="Mejri S."/>
            <person name="Adams A."/>
            <person name="Chen W.-J."/>
            <person name="Guiguen Y."/>
        </authorList>
    </citation>
    <scope>NUCLEOTIDE SEQUENCE</scope>
    <source>
        <strain evidence="9">YG-15Mar2019-1</strain>
        <tissue evidence="9">Brain</tissue>
    </source>
</reference>
<gene>
    <name evidence="9" type="ORF">MATL_G00144360</name>
</gene>
<dbReference type="CDD" id="cd00190">
    <property type="entry name" value="Tryp_SPc"/>
    <property type="match status" value="1"/>
</dbReference>
<dbReference type="OrthoDB" id="6339452at2759"/>
<dbReference type="Proteomes" id="UP001046870">
    <property type="component" value="Chromosome 11"/>
</dbReference>